<proteinExistence type="predicted"/>
<dbReference type="RefSeq" id="WP_184969657.1">
    <property type="nucleotide sequence ID" value="NZ_BAAAWF010000036.1"/>
</dbReference>
<comment type="caution">
    <text evidence="2">The sequence shown here is derived from an EMBL/GenBank/DDBJ whole genome shotgun (WGS) entry which is preliminary data.</text>
</comment>
<accession>A0A7W9PXJ0</accession>
<keyword evidence="3" id="KW-1185">Reference proteome</keyword>
<evidence type="ECO:0000313" key="3">
    <source>
        <dbReference type="Proteomes" id="UP000585836"/>
    </source>
</evidence>
<feature type="region of interest" description="Disordered" evidence="1">
    <location>
        <begin position="100"/>
        <end position="124"/>
    </location>
</feature>
<dbReference type="SUPFAM" id="SSF56003">
    <property type="entry name" value="Molybdenum cofactor-binding domain"/>
    <property type="match status" value="1"/>
</dbReference>
<dbReference type="Proteomes" id="UP000585836">
    <property type="component" value="Unassembled WGS sequence"/>
</dbReference>
<evidence type="ECO:0000313" key="2">
    <source>
        <dbReference type="EMBL" id="MBB5929794.1"/>
    </source>
</evidence>
<evidence type="ECO:0000256" key="1">
    <source>
        <dbReference type="SAM" id="MobiDB-lite"/>
    </source>
</evidence>
<organism evidence="2 3">
    <name type="scientific">Streptomyces echinatus</name>
    <dbReference type="NCBI Taxonomy" id="67293"/>
    <lineage>
        <taxon>Bacteria</taxon>
        <taxon>Bacillati</taxon>
        <taxon>Actinomycetota</taxon>
        <taxon>Actinomycetes</taxon>
        <taxon>Kitasatosporales</taxon>
        <taxon>Streptomycetaceae</taxon>
        <taxon>Streptomyces</taxon>
    </lineage>
</organism>
<reference evidence="2 3" key="1">
    <citation type="submission" date="2020-08" db="EMBL/GenBank/DDBJ databases">
        <title>Genomic Encyclopedia of Type Strains, Phase III (KMG-III): the genomes of soil and plant-associated and newly described type strains.</title>
        <authorList>
            <person name="Whitman W."/>
        </authorList>
    </citation>
    <scope>NUCLEOTIDE SEQUENCE [LARGE SCALE GENOMIC DNA]</scope>
    <source>
        <strain evidence="2 3">CECT 3313</strain>
    </source>
</reference>
<feature type="compositionally biased region" description="Basic and acidic residues" evidence="1">
    <location>
        <begin position="107"/>
        <end position="119"/>
    </location>
</feature>
<dbReference type="AlphaFoldDB" id="A0A7W9PXJ0"/>
<dbReference type="InterPro" id="IPR037165">
    <property type="entry name" value="AldOxase/xan_DH_Mopterin-bd_sf"/>
</dbReference>
<name>A0A7W9PXJ0_9ACTN</name>
<dbReference type="GO" id="GO:0016491">
    <property type="term" value="F:oxidoreductase activity"/>
    <property type="evidence" value="ECO:0007669"/>
    <property type="project" value="InterPro"/>
</dbReference>
<protein>
    <submittedName>
        <fullName evidence="2">Uncharacterized protein</fullName>
    </submittedName>
</protein>
<sequence length="193" mass="21153">MEKWPSRVAAARRSGRIPETKELHGSWCHGGYEIKLADIPAWRLAALDPVPVPSRLTRPHTAIRAMQNERQPLGLTKPVQGRALRLIQALITAAEAIAAHRPGGSSERCRPERSSENPRSDPISWPIAMHVGAQAIKRASRPTVRPFNPVAPAFANTLLDATGVLLGRLPLSRDRVWLVVRDAGLTDRQVGDS</sequence>
<dbReference type="EMBL" id="JACHJK010000009">
    <property type="protein sequence ID" value="MBB5929794.1"/>
    <property type="molecule type" value="Genomic_DNA"/>
</dbReference>
<gene>
    <name evidence="2" type="ORF">FHS34_005281</name>
</gene>